<dbReference type="SUPFAM" id="SSF48225">
    <property type="entry name" value="Seven-hairpin glycosidases"/>
    <property type="match status" value="1"/>
</dbReference>
<keyword evidence="12" id="KW-0106">Calcium</keyword>
<dbReference type="GO" id="GO:0036503">
    <property type="term" value="P:ERAD pathway"/>
    <property type="evidence" value="ECO:0007669"/>
    <property type="project" value="UniProtKB-ARBA"/>
</dbReference>
<dbReference type="InterPro" id="IPR001382">
    <property type="entry name" value="Glyco_hydro_47"/>
</dbReference>
<organism evidence="15 16">
    <name type="scientific">Lineolata rhizophorae</name>
    <dbReference type="NCBI Taxonomy" id="578093"/>
    <lineage>
        <taxon>Eukaryota</taxon>
        <taxon>Fungi</taxon>
        <taxon>Dikarya</taxon>
        <taxon>Ascomycota</taxon>
        <taxon>Pezizomycotina</taxon>
        <taxon>Dothideomycetes</taxon>
        <taxon>Dothideomycetes incertae sedis</taxon>
        <taxon>Lineolatales</taxon>
        <taxon>Lineolataceae</taxon>
        <taxon>Lineolata</taxon>
    </lineage>
</organism>
<feature type="binding site" evidence="12">
    <location>
        <position position="409"/>
    </location>
    <ligand>
        <name>Ca(2+)</name>
        <dbReference type="ChEBI" id="CHEBI:29108"/>
    </ligand>
</feature>
<comment type="catalytic activity">
    <reaction evidence="9">
        <text>N(4)-(alpha-D-Man-(1-&gt;2)-alpha-D-Man-(1-&gt;2)-alpha-D-Man-(1-&gt;3)-[alpha-D-Man-(1-&gt;3)-[alpha-D-Man-(1-&gt;2)-alpha-D-Man-(1-&gt;6)]-alpha-D-Man-(1-&gt;6)]-beta-D-Man-(1-&gt;4)-beta-D-GlcNAc-(1-&gt;4)-beta-D-GlcNAc)-L-asparaginyl-[protein] (N-glucan mannose isomer 8A1,2,3B1,3) + 3 H2O = N(4)-(alpha-D-Man-(1-&gt;3)-[alpha-D-Man-(1-&gt;3)-[alpha-D-Man-(1-&gt;6)]-alpha-D-Man-(1-&gt;6)]-beta-D-Man-(1-&gt;4)-beta-D-GlcNAc-(1-&gt;4)-beta-D-GlcNAc)-L-asparaginyl-[protein] (N-glucan mannose isomer 5A1,2) + 3 beta-D-mannose</text>
        <dbReference type="Rhea" id="RHEA:56028"/>
        <dbReference type="Rhea" id="RHEA-COMP:14358"/>
        <dbReference type="Rhea" id="RHEA-COMP:14367"/>
        <dbReference type="ChEBI" id="CHEBI:15377"/>
        <dbReference type="ChEBI" id="CHEBI:28563"/>
        <dbReference type="ChEBI" id="CHEBI:59087"/>
        <dbReference type="ChEBI" id="CHEBI:60628"/>
        <dbReference type="EC" id="3.2.1.113"/>
    </reaction>
</comment>
<dbReference type="GO" id="GO:0005783">
    <property type="term" value="C:endoplasmic reticulum"/>
    <property type="evidence" value="ECO:0007669"/>
    <property type="project" value="TreeGrafter"/>
</dbReference>
<evidence type="ECO:0000256" key="8">
    <source>
        <dbReference type="ARBA" id="ARBA00023295"/>
    </source>
</evidence>
<dbReference type="InterPro" id="IPR036026">
    <property type="entry name" value="Seven-hairpin_glycosidases"/>
</dbReference>
<evidence type="ECO:0000256" key="11">
    <source>
        <dbReference type="PIRSR" id="PIRSR601382-1"/>
    </source>
</evidence>
<dbReference type="PRINTS" id="PR00747">
    <property type="entry name" value="GLYHDRLASE47"/>
</dbReference>
<dbReference type="FunFam" id="1.50.10.10:FF:000047">
    <property type="entry name" value="Mannosyl-oligosaccharide alpha-1,2-mannosidase"/>
    <property type="match status" value="1"/>
</dbReference>
<evidence type="ECO:0000256" key="4">
    <source>
        <dbReference type="ARBA" id="ARBA00022729"/>
    </source>
</evidence>
<keyword evidence="12" id="KW-0479">Metal-binding</keyword>
<keyword evidence="7" id="KW-0325">Glycoprotein</keyword>
<keyword evidence="16" id="KW-1185">Reference proteome</keyword>
<evidence type="ECO:0000256" key="3">
    <source>
        <dbReference type="ARBA" id="ARBA00007658"/>
    </source>
</evidence>
<dbReference type="UniPathway" id="UPA00378"/>
<dbReference type="InterPro" id="IPR050749">
    <property type="entry name" value="Glycosyl_Hydrolase_47"/>
</dbReference>
<reference evidence="15" key="1">
    <citation type="journal article" date="2020" name="Stud. Mycol.">
        <title>101 Dothideomycetes genomes: a test case for predicting lifestyles and emergence of pathogens.</title>
        <authorList>
            <person name="Haridas S."/>
            <person name="Albert R."/>
            <person name="Binder M."/>
            <person name="Bloem J."/>
            <person name="Labutti K."/>
            <person name="Salamov A."/>
            <person name="Andreopoulos B."/>
            <person name="Baker S."/>
            <person name="Barry K."/>
            <person name="Bills G."/>
            <person name="Bluhm B."/>
            <person name="Cannon C."/>
            <person name="Castanera R."/>
            <person name="Culley D."/>
            <person name="Daum C."/>
            <person name="Ezra D."/>
            <person name="Gonzalez J."/>
            <person name="Henrissat B."/>
            <person name="Kuo A."/>
            <person name="Liang C."/>
            <person name="Lipzen A."/>
            <person name="Lutzoni F."/>
            <person name="Magnuson J."/>
            <person name="Mondo S."/>
            <person name="Nolan M."/>
            <person name="Ohm R."/>
            <person name="Pangilinan J."/>
            <person name="Park H.-J."/>
            <person name="Ramirez L."/>
            <person name="Alfaro M."/>
            <person name="Sun H."/>
            <person name="Tritt A."/>
            <person name="Yoshinaga Y."/>
            <person name="Zwiers L.-H."/>
            <person name="Turgeon B."/>
            <person name="Goodwin S."/>
            <person name="Spatafora J."/>
            <person name="Crous P."/>
            <person name="Grigoriev I."/>
        </authorList>
    </citation>
    <scope>NUCLEOTIDE SEQUENCE</scope>
    <source>
        <strain evidence="15">ATCC 16933</strain>
    </source>
</reference>
<dbReference type="PANTHER" id="PTHR11742:SF101">
    <property type="entry name" value="MANNOSYL-OLIGOSACCHARIDE ALPHA-1,2-MANNOSIDASE 1B"/>
    <property type="match status" value="1"/>
</dbReference>
<dbReference type="Gene3D" id="1.50.10.10">
    <property type="match status" value="1"/>
</dbReference>
<keyword evidence="4" id="KW-0732">Signal</keyword>
<dbReference type="PANTHER" id="PTHR11742">
    <property type="entry name" value="MANNOSYL-OLIGOSACCHARIDE ALPHA-1,2-MANNOSIDASE-RELATED"/>
    <property type="match status" value="1"/>
</dbReference>
<comment type="pathway">
    <text evidence="2">Protein modification; protein glycosylation.</text>
</comment>
<feature type="active site" evidence="11">
    <location>
        <position position="175"/>
    </location>
</feature>
<accession>A0A6A6P3L3</accession>
<dbReference type="GO" id="GO:0016020">
    <property type="term" value="C:membrane"/>
    <property type="evidence" value="ECO:0007669"/>
    <property type="project" value="InterPro"/>
</dbReference>
<evidence type="ECO:0000256" key="9">
    <source>
        <dbReference type="ARBA" id="ARBA00047669"/>
    </source>
</evidence>
<dbReference type="AlphaFoldDB" id="A0A6A6P3L3"/>
<feature type="disulfide bond" evidence="13">
    <location>
        <begin position="240"/>
        <end position="269"/>
    </location>
</feature>
<protein>
    <recommendedName>
        <fullName evidence="14">alpha-1,2-Mannosidase</fullName>
        <ecNumber evidence="14">3.2.1.-</ecNumber>
    </recommendedName>
</protein>
<comment type="cofactor">
    <cofactor evidence="1 12">
        <name>Ca(2+)</name>
        <dbReference type="ChEBI" id="CHEBI:29108"/>
    </cofactor>
</comment>
<comment type="similarity">
    <text evidence="3 14">Belongs to the glycosyl hydrolase 47 family.</text>
</comment>
<dbReference type="GO" id="GO:0005509">
    <property type="term" value="F:calcium ion binding"/>
    <property type="evidence" value="ECO:0007669"/>
    <property type="project" value="InterPro"/>
</dbReference>
<dbReference type="EC" id="3.2.1.-" evidence="14"/>
<dbReference type="Proteomes" id="UP000799766">
    <property type="component" value="Unassembled WGS sequence"/>
</dbReference>
<dbReference type="EMBL" id="MU001677">
    <property type="protein sequence ID" value="KAF2458611.1"/>
    <property type="molecule type" value="Genomic_DNA"/>
</dbReference>
<dbReference type="InterPro" id="IPR012341">
    <property type="entry name" value="6hp_glycosidase-like_sf"/>
</dbReference>
<dbReference type="GO" id="GO:0004571">
    <property type="term" value="F:mannosyl-oligosaccharide 1,2-alpha-mannosidase activity"/>
    <property type="evidence" value="ECO:0007669"/>
    <property type="project" value="UniProtKB-EC"/>
</dbReference>
<feature type="active site" description="Proton donor" evidence="11">
    <location>
        <position position="283"/>
    </location>
</feature>
<name>A0A6A6P3L3_9PEZI</name>
<comment type="catalytic activity">
    <reaction evidence="10">
        <text>N(4)-(alpha-D-Man-(1-&gt;2)-alpha-D-Man-(1-&gt;2)-alpha-D-Man-(1-&gt;3)-[alpha-D-Man-(1-&gt;2)-alpha-D-Man-(1-&gt;3)-[alpha-D-Man-(1-&gt;2)-alpha-D-Man-(1-&gt;6)]-alpha-D-Man-(1-&gt;6)]-beta-D-Man-(1-&gt;4)-beta-D-GlcNAc-(1-&gt;4)-beta-D-GlcNAc)-L-asparaginyl-[protein] (N-glucan mannose isomer 9A1,2,3B1,2,3) + 4 H2O = N(4)-(alpha-D-Man-(1-&gt;3)-[alpha-D-Man-(1-&gt;3)-[alpha-D-Man-(1-&gt;6)]-alpha-D-Man-(1-&gt;6)]-beta-D-Man-(1-&gt;4)-beta-D-GlcNAc-(1-&gt;4)-beta-D-GlcNAc)-L-asparaginyl-[protein] (N-glucan mannose isomer 5A1,2) + 4 beta-D-mannose</text>
        <dbReference type="Rhea" id="RHEA:56008"/>
        <dbReference type="Rhea" id="RHEA-COMP:14356"/>
        <dbReference type="Rhea" id="RHEA-COMP:14367"/>
        <dbReference type="ChEBI" id="CHEBI:15377"/>
        <dbReference type="ChEBI" id="CHEBI:28563"/>
        <dbReference type="ChEBI" id="CHEBI:59087"/>
        <dbReference type="ChEBI" id="CHEBI:139493"/>
        <dbReference type="EC" id="3.2.1.113"/>
    </reaction>
</comment>
<evidence type="ECO:0000256" key="10">
    <source>
        <dbReference type="ARBA" id="ARBA00048605"/>
    </source>
</evidence>
<keyword evidence="5 14" id="KW-0378">Hydrolase</keyword>
<evidence type="ECO:0000256" key="7">
    <source>
        <dbReference type="ARBA" id="ARBA00023180"/>
    </source>
</evidence>
<evidence type="ECO:0000256" key="14">
    <source>
        <dbReference type="RuleBase" id="RU361193"/>
    </source>
</evidence>
<sequence length="421" mass="47407">MDLPNVVDAILDHIETIDYSETNTTVSLFETTIRYLAGMLSGYDLLTGPKAHLCPDRHRVRSLLKQSEALADNLKYAFHTPSGVPHNNLYFQNRSTDNSNTNGLAVTGTLVLEWTRLSDLLGDDQYAYLSQLAESYLLHPAPRSSEPFPGLVGSKIYISNGTFADSNGGWSGGTDSFYEYLLKMFIYDPARFASYKDRWIVAADSTMRYLASHPKSRPDLTFLAEYKGMNLTLTSGHLTCFDGGNFILGGLVLDEPKYVHFGLSLVEGCHETYTATLTGIGPERFGWSNSSVPADQREFYRENGFYITSSDYVLRPEVIESIYYAYRATGNPVYRDWAWDAFKAINSTCRTDSGFTSIEDVNAVDGGEPSDNQESFLFAEVMKYLYLIFAEDEEWQVNHHGKNFWVFNTEAHPFQVAGWPI</sequence>
<dbReference type="GO" id="GO:0005975">
    <property type="term" value="P:carbohydrate metabolic process"/>
    <property type="evidence" value="ECO:0007669"/>
    <property type="project" value="InterPro"/>
</dbReference>
<keyword evidence="8 14" id="KW-0326">Glycosidase</keyword>
<proteinExistence type="inferred from homology"/>
<dbReference type="OrthoDB" id="8118055at2759"/>
<evidence type="ECO:0000313" key="16">
    <source>
        <dbReference type="Proteomes" id="UP000799766"/>
    </source>
</evidence>
<feature type="active site" description="Proton donor" evidence="11">
    <location>
        <position position="30"/>
    </location>
</feature>
<evidence type="ECO:0000256" key="1">
    <source>
        <dbReference type="ARBA" id="ARBA00001913"/>
    </source>
</evidence>
<evidence type="ECO:0000256" key="2">
    <source>
        <dbReference type="ARBA" id="ARBA00004922"/>
    </source>
</evidence>
<evidence type="ECO:0000256" key="13">
    <source>
        <dbReference type="PIRSR" id="PIRSR601382-3"/>
    </source>
</evidence>
<evidence type="ECO:0000313" key="15">
    <source>
        <dbReference type="EMBL" id="KAF2458611.1"/>
    </source>
</evidence>
<evidence type="ECO:0000256" key="12">
    <source>
        <dbReference type="PIRSR" id="PIRSR601382-2"/>
    </source>
</evidence>
<keyword evidence="6 13" id="KW-1015">Disulfide bond</keyword>
<evidence type="ECO:0000256" key="5">
    <source>
        <dbReference type="ARBA" id="ARBA00022801"/>
    </source>
</evidence>
<gene>
    <name evidence="15" type="ORF">BDY21DRAFT_340773</name>
</gene>
<evidence type="ECO:0000256" key="6">
    <source>
        <dbReference type="ARBA" id="ARBA00023157"/>
    </source>
</evidence>
<feature type="active site" evidence="11">
    <location>
        <position position="317"/>
    </location>
</feature>
<dbReference type="Pfam" id="PF01532">
    <property type="entry name" value="Glyco_hydro_47"/>
    <property type="match status" value="1"/>
</dbReference>